<feature type="transmembrane region" description="Helical" evidence="1">
    <location>
        <begin position="20"/>
        <end position="42"/>
    </location>
</feature>
<feature type="transmembrane region" description="Helical" evidence="1">
    <location>
        <begin position="181"/>
        <end position="204"/>
    </location>
</feature>
<keyword evidence="1" id="KW-0472">Membrane</keyword>
<evidence type="ECO:0008006" key="4">
    <source>
        <dbReference type="Google" id="ProtNLM"/>
    </source>
</evidence>
<accession>A0A420XLD6</accession>
<comment type="caution">
    <text evidence="2">The sequence shown here is derived from an EMBL/GenBank/DDBJ whole genome shotgun (WGS) entry which is preliminary data.</text>
</comment>
<evidence type="ECO:0000313" key="2">
    <source>
        <dbReference type="EMBL" id="RKS71327.1"/>
    </source>
</evidence>
<evidence type="ECO:0000256" key="1">
    <source>
        <dbReference type="SAM" id="Phobius"/>
    </source>
</evidence>
<sequence length="422" mass="45023">MGAELPAWPFYLLVAGFPVWWVLGFGAFAVAMVAVPMVVLLVMRRTVRVPPAFALWVLFVVWAAAAAIELDSALRLVGFAVRLANYIGAGVVFLYVYNCSERRLPRRSALLAVAGFFAFVVVGGWLGVLIPHGHLTTPAENLLPGSIASNEYVHDLVHPPFAEVQRPYGSPRTFTRPSAPFAYTNGWGCNVALLVPLACAALSATRRARDRALIAGVLCAAVVPAVFTLNRGMYIALGFGLAYAAVRLAWRGHVVPLMGIMTAGVVGAFVASAAGVVSSLNERLHYSETNTGRAQVYREAFDGAVASPLLGNGAPRPSQTLDISIGTQGQVWNVMFSYGFPALFCFIAWLVAAALVSSRRRGVDHVWLHVVPVVALLTIVYYGYDGPQLMLVMVAAALGMRAPDREPAVPALPVAAPVPSLA</sequence>
<dbReference type="AlphaFoldDB" id="A0A420XLD6"/>
<feature type="transmembrane region" description="Helical" evidence="1">
    <location>
        <begin position="257"/>
        <end position="277"/>
    </location>
</feature>
<feature type="transmembrane region" description="Helical" evidence="1">
    <location>
        <begin position="109"/>
        <end position="130"/>
    </location>
</feature>
<dbReference type="Proteomes" id="UP000281955">
    <property type="component" value="Unassembled WGS sequence"/>
</dbReference>
<evidence type="ECO:0000313" key="3">
    <source>
        <dbReference type="Proteomes" id="UP000281955"/>
    </source>
</evidence>
<gene>
    <name evidence="2" type="ORF">CLV35_3123</name>
</gene>
<feature type="transmembrane region" description="Helical" evidence="1">
    <location>
        <begin position="366"/>
        <end position="384"/>
    </location>
</feature>
<proteinExistence type="predicted"/>
<organism evidence="2 3">
    <name type="scientific">Motilibacter peucedani</name>
    <dbReference type="NCBI Taxonomy" id="598650"/>
    <lineage>
        <taxon>Bacteria</taxon>
        <taxon>Bacillati</taxon>
        <taxon>Actinomycetota</taxon>
        <taxon>Actinomycetes</taxon>
        <taxon>Motilibacterales</taxon>
        <taxon>Motilibacteraceae</taxon>
        <taxon>Motilibacter</taxon>
    </lineage>
</organism>
<feature type="transmembrane region" description="Helical" evidence="1">
    <location>
        <begin position="49"/>
        <end position="68"/>
    </location>
</feature>
<feature type="transmembrane region" description="Helical" evidence="1">
    <location>
        <begin position="233"/>
        <end position="250"/>
    </location>
</feature>
<keyword evidence="3" id="KW-1185">Reference proteome</keyword>
<reference evidence="2 3" key="1">
    <citation type="submission" date="2018-10" db="EMBL/GenBank/DDBJ databases">
        <title>Genomic Encyclopedia of Archaeal and Bacterial Type Strains, Phase II (KMG-II): from individual species to whole genera.</title>
        <authorList>
            <person name="Goeker M."/>
        </authorList>
    </citation>
    <scope>NUCLEOTIDE SEQUENCE [LARGE SCALE GENOMIC DNA]</scope>
    <source>
        <strain evidence="2 3">RP-AC37</strain>
    </source>
</reference>
<feature type="transmembrane region" description="Helical" evidence="1">
    <location>
        <begin position="211"/>
        <end position="227"/>
    </location>
</feature>
<dbReference type="EMBL" id="RBWV01000014">
    <property type="protein sequence ID" value="RKS71327.1"/>
    <property type="molecule type" value="Genomic_DNA"/>
</dbReference>
<feature type="transmembrane region" description="Helical" evidence="1">
    <location>
        <begin position="74"/>
        <end position="97"/>
    </location>
</feature>
<feature type="transmembrane region" description="Helical" evidence="1">
    <location>
        <begin position="338"/>
        <end position="357"/>
    </location>
</feature>
<dbReference type="InParanoid" id="A0A420XLD6"/>
<keyword evidence="1" id="KW-0812">Transmembrane</keyword>
<protein>
    <recommendedName>
        <fullName evidence="4">O-antigen ligase-like membrane protein</fullName>
    </recommendedName>
</protein>
<keyword evidence="1" id="KW-1133">Transmembrane helix</keyword>
<name>A0A420XLD6_9ACTN</name>